<feature type="non-terminal residue" evidence="2">
    <location>
        <position position="1"/>
    </location>
</feature>
<feature type="compositionally biased region" description="Low complexity" evidence="1">
    <location>
        <begin position="160"/>
        <end position="172"/>
    </location>
</feature>
<evidence type="ECO:0000256" key="1">
    <source>
        <dbReference type="SAM" id="MobiDB-lite"/>
    </source>
</evidence>
<evidence type="ECO:0000313" key="2">
    <source>
        <dbReference type="EMBL" id="PAA66225.1"/>
    </source>
</evidence>
<keyword evidence="3" id="KW-1185">Reference proteome</keyword>
<feature type="region of interest" description="Disordered" evidence="1">
    <location>
        <begin position="116"/>
        <end position="181"/>
    </location>
</feature>
<feature type="region of interest" description="Disordered" evidence="1">
    <location>
        <begin position="198"/>
        <end position="234"/>
    </location>
</feature>
<feature type="compositionally biased region" description="Low complexity" evidence="1">
    <location>
        <begin position="82"/>
        <end position="94"/>
    </location>
</feature>
<feature type="region of interest" description="Disordered" evidence="1">
    <location>
        <begin position="252"/>
        <end position="276"/>
    </location>
</feature>
<proteinExistence type="predicted"/>
<comment type="caution">
    <text evidence="2">The sequence shown here is derived from an EMBL/GenBank/DDBJ whole genome shotgun (WGS) entry which is preliminary data.</text>
</comment>
<protein>
    <submittedName>
        <fullName evidence="2">Uncharacterized protein</fullName>
    </submittedName>
</protein>
<dbReference type="EMBL" id="NIVC01001578">
    <property type="protein sequence ID" value="PAA66225.1"/>
    <property type="molecule type" value="Genomic_DNA"/>
</dbReference>
<feature type="region of interest" description="Disordered" evidence="1">
    <location>
        <begin position="80"/>
        <end position="99"/>
    </location>
</feature>
<feature type="compositionally biased region" description="Low complexity" evidence="1">
    <location>
        <begin position="201"/>
        <end position="219"/>
    </location>
</feature>
<feature type="compositionally biased region" description="Polar residues" evidence="1">
    <location>
        <begin position="220"/>
        <end position="229"/>
    </location>
</feature>
<dbReference type="AlphaFoldDB" id="A0A267EXK4"/>
<organism evidence="2 3">
    <name type="scientific">Macrostomum lignano</name>
    <dbReference type="NCBI Taxonomy" id="282301"/>
    <lineage>
        <taxon>Eukaryota</taxon>
        <taxon>Metazoa</taxon>
        <taxon>Spiralia</taxon>
        <taxon>Lophotrochozoa</taxon>
        <taxon>Platyhelminthes</taxon>
        <taxon>Rhabditophora</taxon>
        <taxon>Macrostomorpha</taxon>
        <taxon>Macrostomida</taxon>
        <taxon>Macrostomidae</taxon>
        <taxon>Macrostomum</taxon>
    </lineage>
</organism>
<dbReference type="Proteomes" id="UP000215902">
    <property type="component" value="Unassembled WGS sequence"/>
</dbReference>
<evidence type="ECO:0000313" key="3">
    <source>
        <dbReference type="Proteomes" id="UP000215902"/>
    </source>
</evidence>
<name>A0A267EXK4_9PLAT</name>
<gene>
    <name evidence="2" type="ORF">BOX15_Mlig005333g1</name>
</gene>
<sequence>SWLLVRPNLCWTAELADPSATVLTGAQPSSKEAAAAAAQAADLEAQRRSRQIVEFDHAGEGALPSAREAAILSRLRARSSVQQKQQQQQQQQQQPLRRELTASDYASLVPIAESLDSLRRSNTQPEWDAVQEPSKSRTAKAVTSSKPTEIRRGSRPRRAAPPLLARPEPAAATFSPRRDQEADASLVVSTLTAPTVREEASQSASAAAAGVRRVTTGRALSSSSSTNRRQIVGGGEGYLSIVSSVNPGRLWSTGGVVLPAQQAPLPPTQPRRRRQS</sequence>
<accession>A0A267EXK4</accession>
<reference evidence="2 3" key="1">
    <citation type="submission" date="2017-06" db="EMBL/GenBank/DDBJ databases">
        <title>A platform for efficient transgenesis in Macrostomum lignano, a flatworm model organism for stem cell research.</title>
        <authorList>
            <person name="Berezikov E."/>
        </authorList>
    </citation>
    <scope>NUCLEOTIDE SEQUENCE [LARGE SCALE GENOMIC DNA]</scope>
    <source>
        <strain evidence="2">DV1</strain>
        <tissue evidence="2">Whole organism</tissue>
    </source>
</reference>